<gene>
    <name evidence="1" type="ORF">BJ998_005018</name>
</gene>
<comment type="caution">
    <text evidence="1">The sequence shown here is derived from an EMBL/GenBank/DDBJ whole genome shotgun (WGS) entry which is preliminary data.</text>
</comment>
<name>A0A7W9KJM8_9PSEU</name>
<keyword evidence="2" id="KW-1185">Reference proteome</keyword>
<dbReference type="RefSeq" id="WP_184865361.1">
    <property type="nucleotide sequence ID" value="NZ_BAAAWY010000030.1"/>
</dbReference>
<proteinExistence type="predicted"/>
<dbReference type="AlphaFoldDB" id="A0A7W9KJM8"/>
<organism evidence="1 2">
    <name type="scientific">Kutzneria kofuensis</name>
    <dbReference type="NCBI Taxonomy" id="103725"/>
    <lineage>
        <taxon>Bacteria</taxon>
        <taxon>Bacillati</taxon>
        <taxon>Actinomycetota</taxon>
        <taxon>Actinomycetes</taxon>
        <taxon>Pseudonocardiales</taxon>
        <taxon>Pseudonocardiaceae</taxon>
        <taxon>Kutzneria</taxon>
    </lineage>
</organism>
<evidence type="ECO:0000313" key="2">
    <source>
        <dbReference type="Proteomes" id="UP000585638"/>
    </source>
</evidence>
<dbReference type="Proteomes" id="UP000585638">
    <property type="component" value="Unassembled WGS sequence"/>
</dbReference>
<sequence length="98" mass="10265">MTPSGLFPESWLLASADQRTALEKQLAEAVGDDHPLAVTPVAAVARCAGCGLVVYTAGQGRELVWTMVSFGRTAQVDPGVAVYPTFAGLRRAMAAHAH</sequence>
<evidence type="ECO:0000313" key="1">
    <source>
        <dbReference type="EMBL" id="MBB5893822.1"/>
    </source>
</evidence>
<accession>A0A7W9KJM8</accession>
<reference evidence="1 2" key="1">
    <citation type="submission" date="2020-08" db="EMBL/GenBank/DDBJ databases">
        <title>Sequencing the genomes of 1000 actinobacteria strains.</title>
        <authorList>
            <person name="Klenk H.-P."/>
        </authorList>
    </citation>
    <scope>NUCLEOTIDE SEQUENCE [LARGE SCALE GENOMIC DNA]</scope>
    <source>
        <strain evidence="1 2">DSM 43851</strain>
    </source>
</reference>
<protein>
    <submittedName>
        <fullName evidence="1">Uncharacterized protein</fullName>
    </submittedName>
</protein>
<dbReference type="EMBL" id="JACHIR010000001">
    <property type="protein sequence ID" value="MBB5893822.1"/>
    <property type="molecule type" value="Genomic_DNA"/>
</dbReference>